<evidence type="ECO:0000313" key="12">
    <source>
        <dbReference type="Proteomes" id="UP000001593"/>
    </source>
</evidence>
<dbReference type="GO" id="GO:0004930">
    <property type="term" value="F:G protein-coupled receptor activity"/>
    <property type="evidence" value="ECO:0007669"/>
    <property type="project" value="UniProtKB-KW"/>
</dbReference>
<comment type="similarity">
    <text evidence="8">Belongs to the G-protein coupled receptor 1 family.</text>
</comment>
<keyword evidence="2 8" id="KW-0812">Transmembrane</keyword>
<evidence type="ECO:0000256" key="1">
    <source>
        <dbReference type="ARBA" id="ARBA00004141"/>
    </source>
</evidence>
<evidence type="ECO:0000256" key="6">
    <source>
        <dbReference type="ARBA" id="ARBA00023170"/>
    </source>
</evidence>
<dbReference type="CDD" id="cd00637">
    <property type="entry name" value="7tm_classA_rhodopsin-like"/>
    <property type="match status" value="1"/>
</dbReference>
<dbReference type="FunFam" id="1.20.1070.10:FF:000594">
    <property type="entry name" value="Predicted protein"/>
    <property type="match status" value="1"/>
</dbReference>
<dbReference type="Proteomes" id="UP000001593">
    <property type="component" value="Unassembled WGS sequence"/>
</dbReference>
<dbReference type="Pfam" id="PF00001">
    <property type="entry name" value="7tm_1"/>
    <property type="match status" value="1"/>
</dbReference>
<dbReference type="PANTHER" id="PTHR45695:SF9">
    <property type="entry name" value="LEUCOKININ RECEPTOR"/>
    <property type="match status" value="1"/>
</dbReference>
<dbReference type="SUPFAM" id="SSF81321">
    <property type="entry name" value="Family A G protein-coupled receptor-like"/>
    <property type="match status" value="1"/>
</dbReference>
<evidence type="ECO:0000256" key="8">
    <source>
        <dbReference type="RuleBase" id="RU000688"/>
    </source>
</evidence>
<comment type="subcellular location">
    <subcellularLocation>
        <location evidence="1">Membrane</location>
        <topology evidence="1">Multi-pass membrane protein</topology>
    </subcellularLocation>
</comment>
<dbReference type="STRING" id="45351.A7RVS6"/>
<evidence type="ECO:0000313" key="11">
    <source>
        <dbReference type="EMBL" id="EDO44503.1"/>
    </source>
</evidence>
<evidence type="ECO:0000256" key="4">
    <source>
        <dbReference type="ARBA" id="ARBA00023040"/>
    </source>
</evidence>
<feature type="transmembrane region" description="Helical" evidence="9">
    <location>
        <begin position="20"/>
        <end position="41"/>
    </location>
</feature>
<evidence type="ECO:0000256" key="7">
    <source>
        <dbReference type="ARBA" id="ARBA00023224"/>
    </source>
</evidence>
<name>A7RVS6_NEMVE</name>
<dbReference type="eggNOG" id="KOG3656">
    <property type="taxonomic scope" value="Eukaryota"/>
</dbReference>
<reference evidence="11 12" key="1">
    <citation type="journal article" date="2007" name="Science">
        <title>Sea anemone genome reveals ancestral eumetazoan gene repertoire and genomic organization.</title>
        <authorList>
            <person name="Putnam N.H."/>
            <person name="Srivastava M."/>
            <person name="Hellsten U."/>
            <person name="Dirks B."/>
            <person name="Chapman J."/>
            <person name="Salamov A."/>
            <person name="Terry A."/>
            <person name="Shapiro H."/>
            <person name="Lindquist E."/>
            <person name="Kapitonov V.V."/>
            <person name="Jurka J."/>
            <person name="Genikhovich G."/>
            <person name="Grigoriev I.V."/>
            <person name="Lucas S.M."/>
            <person name="Steele R.E."/>
            <person name="Finnerty J.R."/>
            <person name="Technau U."/>
            <person name="Martindale M.Q."/>
            <person name="Rokhsar D.S."/>
        </authorList>
    </citation>
    <scope>NUCLEOTIDE SEQUENCE [LARGE SCALE GENOMIC DNA]</scope>
    <source>
        <strain evidence="12">CH2 X CH6</strain>
    </source>
</reference>
<keyword evidence="4 8" id="KW-0297">G-protein coupled receptor</keyword>
<evidence type="ECO:0000256" key="5">
    <source>
        <dbReference type="ARBA" id="ARBA00023136"/>
    </source>
</evidence>
<accession>A7RVS6</accession>
<dbReference type="PROSITE" id="PS50262">
    <property type="entry name" value="G_PROTEIN_RECEP_F1_2"/>
    <property type="match status" value="1"/>
</dbReference>
<sequence>MNNSSLACANDAGSDQIFKTIAYTAIATMGLVGNGLVLAVFRRHRELRSVVFYFIANMATSDLVLPLFAFPRALVEIYNGPMTWLIDGASGAFFCKMATFLQDISTAVSIQSLLIIAVERFVLLVYPTKSFLKSSWRLKLVLAITWLIAIAFHAPYLTSFQVASFGNKIYCVPEWSEDTATNIVTSKAYFVLIFTSLYAVPFVILVALYTTIVIRLQRYRFKDQNNARKRRIQDRNRTVTVMAMFVVIAFFVCWTPFFVFGFLLCFHWNLRLPCDQINFRFTVLIIAHLNSAVNPGIYMLCSKAFRQGLPGYPDRFTTSILYMYLSIRSELPGYPDRFTTPILYMYLSIRTSPWLSRPLHHIHPLYVLVYSYRATWLSRSLHHTHPLYVLVYSYISLAIPTASPHPSFICTCLFVHLPGYPDRFTTHILYMYLSIRTAPWLSRSLHHTHPLYVLVYSYISLAIPTATPHQSLIYTCLFVHLPGYPDRLTKPIFICTCLFAHLPGYPDRFTTQIFDTYLSIRTSPWLSRSLHHIQPLICTCLFVQLPGYPDRYTTPIFDIYLSIRTSPWLFRPLHHTNL</sequence>
<dbReference type="GO" id="GO:0016020">
    <property type="term" value="C:membrane"/>
    <property type="evidence" value="ECO:0007669"/>
    <property type="project" value="UniProtKB-SubCell"/>
</dbReference>
<keyword evidence="6 8" id="KW-0675">Receptor</keyword>
<keyword evidence="12" id="KW-1185">Reference proteome</keyword>
<dbReference type="HOGENOM" id="CLU_472000_0_0_1"/>
<dbReference type="InterPro" id="IPR017452">
    <property type="entry name" value="GPCR_Rhodpsn_7TM"/>
</dbReference>
<feature type="domain" description="G-protein coupled receptors family 1 profile" evidence="10">
    <location>
        <begin position="33"/>
        <end position="298"/>
    </location>
</feature>
<dbReference type="PhylomeDB" id="A7RVS6"/>
<dbReference type="SMART" id="SM01381">
    <property type="entry name" value="7TM_GPCR_Srsx"/>
    <property type="match status" value="1"/>
</dbReference>
<feature type="transmembrane region" description="Helical" evidence="9">
    <location>
        <begin position="188"/>
        <end position="216"/>
    </location>
</feature>
<dbReference type="GO" id="GO:0007186">
    <property type="term" value="P:G protein-coupled receptor signaling pathway"/>
    <property type="evidence" value="ECO:0000318"/>
    <property type="project" value="GO_Central"/>
</dbReference>
<dbReference type="FunCoup" id="A7RVS6">
    <property type="interactions" value="188"/>
</dbReference>
<protein>
    <recommendedName>
        <fullName evidence="10">G-protein coupled receptors family 1 profile domain-containing protein</fullName>
    </recommendedName>
</protein>
<dbReference type="InterPro" id="IPR000276">
    <property type="entry name" value="GPCR_Rhodpsn"/>
</dbReference>
<feature type="transmembrane region" description="Helical" evidence="9">
    <location>
        <begin position="237"/>
        <end position="270"/>
    </location>
</feature>
<evidence type="ECO:0000256" key="3">
    <source>
        <dbReference type="ARBA" id="ARBA00022989"/>
    </source>
</evidence>
<feature type="transmembrane region" description="Helical" evidence="9">
    <location>
        <begin position="138"/>
        <end position="157"/>
    </location>
</feature>
<keyword evidence="5 9" id="KW-0472">Membrane</keyword>
<keyword evidence="3 9" id="KW-1133">Transmembrane helix</keyword>
<dbReference type="PROSITE" id="PS00237">
    <property type="entry name" value="G_PROTEIN_RECEP_F1_1"/>
    <property type="match status" value="1"/>
</dbReference>
<keyword evidence="7 8" id="KW-0807">Transducer</keyword>
<dbReference type="EMBL" id="DS469544">
    <property type="protein sequence ID" value="EDO44503.1"/>
    <property type="molecule type" value="Genomic_DNA"/>
</dbReference>
<dbReference type="InParanoid" id="A7RVS6"/>
<dbReference type="PRINTS" id="PR00237">
    <property type="entry name" value="GPCRRHODOPSN"/>
</dbReference>
<dbReference type="AlphaFoldDB" id="A7RVS6"/>
<dbReference type="Gene3D" id="1.20.1070.10">
    <property type="entry name" value="Rhodopsin 7-helix transmembrane proteins"/>
    <property type="match status" value="1"/>
</dbReference>
<evidence type="ECO:0000256" key="2">
    <source>
        <dbReference type="ARBA" id="ARBA00022692"/>
    </source>
</evidence>
<evidence type="ECO:0000259" key="10">
    <source>
        <dbReference type="PROSITE" id="PS50262"/>
    </source>
</evidence>
<dbReference type="PANTHER" id="PTHR45695">
    <property type="entry name" value="LEUCOKININ RECEPTOR-RELATED"/>
    <property type="match status" value="1"/>
</dbReference>
<feature type="transmembrane region" description="Helical" evidence="9">
    <location>
        <begin position="50"/>
        <end position="70"/>
    </location>
</feature>
<proteinExistence type="inferred from homology"/>
<evidence type="ECO:0000256" key="9">
    <source>
        <dbReference type="SAM" id="Phobius"/>
    </source>
</evidence>
<feature type="transmembrane region" description="Helical" evidence="9">
    <location>
        <begin position="104"/>
        <end position="126"/>
    </location>
</feature>
<organism evidence="11 12">
    <name type="scientific">Nematostella vectensis</name>
    <name type="common">Starlet sea anemone</name>
    <dbReference type="NCBI Taxonomy" id="45351"/>
    <lineage>
        <taxon>Eukaryota</taxon>
        <taxon>Metazoa</taxon>
        <taxon>Cnidaria</taxon>
        <taxon>Anthozoa</taxon>
        <taxon>Hexacorallia</taxon>
        <taxon>Actiniaria</taxon>
        <taxon>Edwardsiidae</taxon>
        <taxon>Nematostella</taxon>
    </lineage>
</organism>
<gene>
    <name evidence="11" type="ORF">NEMVEDRAFT_v1g202862</name>
</gene>